<name>A0ABP9SPA9_9ACTN</name>
<evidence type="ECO:0000256" key="1">
    <source>
        <dbReference type="ARBA" id="ARBA00023239"/>
    </source>
</evidence>
<protein>
    <submittedName>
        <fullName evidence="4">Dihydrodipicolinate synthase family protein</fullName>
    </submittedName>
</protein>
<dbReference type="InterPro" id="IPR013785">
    <property type="entry name" value="Aldolase_TIM"/>
</dbReference>
<evidence type="ECO:0000313" key="4">
    <source>
        <dbReference type="EMBL" id="GAA5198755.1"/>
    </source>
</evidence>
<organism evidence="4 5">
    <name type="scientific">Rugosimonospora acidiphila</name>
    <dbReference type="NCBI Taxonomy" id="556531"/>
    <lineage>
        <taxon>Bacteria</taxon>
        <taxon>Bacillati</taxon>
        <taxon>Actinomycetota</taxon>
        <taxon>Actinomycetes</taxon>
        <taxon>Micromonosporales</taxon>
        <taxon>Micromonosporaceae</taxon>
        <taxon>Rugosimonospora</taxon>
    </lineage>
</organism>
<gene>
    <name evidence="4" type="ORF">GCM10023322_72880</name>
</gene>
<comment type="caution">
    <text evidence="4">The sequence shown here is derived from an EMBL/GenBank/DDBJ whole genome shotgun (WGS) entry which is preliminary data.</text>
</comment>
<accession>A0ABP9SPA9</accession>
<feature type="region of interest" description="Disordered" evidence="3">
    <location>
        <begin position="266"/>
        <end position="285"/>
    </location>
</feature>
<dbReference type="CDD" id="cd00408">
    <property type="entry name" value="DHDPS-like"/>
    <property type="match status" value="1"/>
</dbReference>
<dbReference type="PANTHER" id="PTHR12128:SF72">
    <property type="entry name" value="DIHYDRODIPICOLINATE SYNTHASE"/>
    <property type="match status" value="1"/>
</dbReference>
<dbReference type="Pfam" id="PF00701">
    <property type="entry name" value="DHDPS"/>
    <property type="match status" value="1"/>
</dbReference>
<dbReference type="PIRSF" id="PIRSF001365">
    <property type="entry name" value="DHDPS"/>
    <property type="match status" value="1"/>
</dbReference>
<evidence type="ECO:0000313" key="5">
    <source>
        <dbReference type="Proteomes" id="UP001501570"/>
    </source>
</evidence>
<sequence>MDNVGTSSRFAGVYAATTTPFTADGRLDPDRFAEHCSWLVDSGVRGIVPNGSLGEYETLTEDERRLTVTTAISAVAGRAPVVPGVSGRGAGEAVRWTEQAAEAGAAAVMCLPPTSHAPTPDEVVAHFAAVAGVGLPVIAYNNPFSTRVDLTPSLLARLAEIENVVGVKEFSQDVRRVALIRELAPSLEVIVGCDDLLAEGVLMGATGWIAGFVNAIPEPSVRLFDLCAQGKWDEGLALYRALLPVLRYDADPTFVQAIKLGQEEAGRYGGPVRPPRLPLSEAEEAAVRRDAREAIEAAAR</sequence>
<proteinExistence type="inferred from homology"/>
<comment type="similarity">
    <text evidence="2">Belongs to the DapA family.</text>
</comment>
<dbReference type="EMBL" id="BAABJQ010000034">
    <property type="protein sequence ID" value="GAA5198755.1"/>
    <property type="molecule type" value="Genomic_DNA"/>
</dbReference>
<evidence type="ECO:0000256" key="3">
    <source>
        <dbReference type="SAM" id="MobiDB-lite"/>
    </source>
</evidence>
<dbReference type="Proteomes" id="UP001501570">
    <property type="component" value="Unassembled WGS sequence"/>
</dbReference>
<dbReference type="SUPFAM" id="SSF51569">
    <property type="entry name" value="Aldolase"/>
    <property type="match status" value="1"/>
</dbReference>
<evidence type="ECO:0000256" key="2">
    <source>
        <dbReference type="PIRNR" id="PIRNR001365"/>
    </source>
</evidence>
<keyword evidence="5" id="KW-1185">Reference proteome</keyword>
<dbReference type="Gene3D" id="3.20.20.70">
    <property type="entry name" value="Aldolase class I"/>
    <property type="match status" value="1"/>
</dbReference>
<dbReference type="PANTHER" id="PTHR12128">
    <property type="entry name" value="DIHYDRODIPICOLINATE SYNTHASE"/>
    <property type="match status" value="1"/>
</dbReference>
<dbReference type="RefSeq" id="WP_345637606.1">
    <property type="nucleotide sequence ID" value="NZ_BAABJQ010000034.1"/>
</dbReference>
<dbReference type="SMART" id="SM01130">
    <property type="entry name" value="DHDPS"/>
    <property type="match status" value="1"/>
</dbReference>
<reference evidence="5" key="1">
    <citation type="journal article" date="2019" name="Int. J. Syst. Evol. Microbiol.">
        <title>The Global Catalogue of Microorganisms (GCM) 10K type strain sequencing project: providing services to taxonomists for standard genome sequencing and annotation.</title>
        <authorList>
            <consortium name="The Broad Institute Genomics Platform"/>
            <consortium name="The Broad Institute Genome Sequencing Center for Infectious Disease"/>
            <person name="Wu L."/>
            <person name="Ma J."/>
        </authorList>
    </citation>
    <scope>NUCLEOTIDE SEQUENCE [LARGE SCALE GENOMIC DNA]</scope>
    <source>
        <strain evidence="5">JCM 18304</strain>
    </source>
</reference>
<dbReference type="PRINTS" id="PR00146">
    <property type="entry name" value="DHPICSNTHASE"/>
</dbReference>
<keyword evidence="1 2" id="KW-0456">Lyase</keyword>
<dbReference type="InterPro" id="IPR002220">
    <property type="entry name" value="DapA-like"/>
</dbReference>